<evidence type="ECO:0000313" key="3">
    <source>
        <dbReference type="Proteomes" id="UP000799771"/>
    </source>
</evidence>
<dbReference type="GeneID" id="54413425"/>
<feature type="compositionally biased region" description="Polar residues" evidence="1">
    <location>
        <begin position="194"/>
        <end position="220"/>
    </location>
</feature>
<sequence>MASPKELDGHFQAPATSREKDIRKVFKFLKDGHEDGKPFGKLVSAVEWFVPTSPSSDSWLFSDDERHRLRAEIIINLIDALEARLVQRREVDASYPSDVRRFLKATEGKNLIVDVIESVLMGSKKAITTNPEGATDTNPMPVATEAREKVVAVENESFRGLDLIVEGKGDDLAGISGGSPSANSRYVMTGGAGTSSKSVRTNLTSNDNHSGPLPTDSTPSQFVDTVLTETVDAMPTVPGSNVLRTSADAGPMVSNLTWGGQNISPTTAIYYHVFPGNTSLPLMDNQHDPTVVVAQGLLCPCGRHYHNVPIVIPTCGSDLQSLGSIIQPTLHDRRDSGGQLLGSRGWSNRRMVLSSVVPPLVMMLCYHLLR</sequence>
<proteinExistence type="predicted"/>
<reference evidence="2" key="1">
    <citation type="journal article" date="2020" name="Stud. Mycol.">
        <title>101 Dothideomycetes genomes: a test case for predicting lifestyles and emergence of pathogens.</title>
        <authorList>
            <person name="Haridas S."/>
            <person name="Albert R."/>
            <person name="Binder M."/>
            <person name="Bloem J."/>
            <person name="Labutti K."/>
            <person name="Salamov A."/>
            <person name="Andreopoulos B."/>
            <person name="Baker S."/>
            <person name="Barry K."/>
            <person name="Bills G."/>
            <person name="Bluhm B."/>
            <person name="Cannon C."/>
            <person name="Castanera R."/>
            <person name="Culley D."/>
            <person name="Daum C."/>
            <person name="Ezra D."/>
            <person name="Gonzalez J."/>
            <person name="Henrissat B."/>
            <person name="Kuo A."/>
            <person name="Liang C."/>
            <person name="Lipzen A."/>
            <person name="Lutzoni F."/>
            <person name="Magnuson J."/>
            <person name="Mondo S."/>
            <person name="Nolan M."/>
            <person name="Ohm R."/>
            <person name="Pangilinan J."/>
            <person name="Park H.-J."/>
            <person name="Ramirez L."/>
            <person name="Alfaro M."/>
            <person name="Sun H."/>
            <person name="Tritt A."/>
            <person name="Yoshinaga Y."/>
            <person name="Zwiers L.-H."/>
            <person name="Turgeon B."/>
            <person name="Goodwin S."/>
            <person name="Spatafora J."/>
            <person name="Crous P."/>
            <person name="Grigoriev I."/>
        </authorList>
    </citation>
    <scope>NUCLEOTIDE SEQUENCE</scope>
    <source>
        <strain evidence="2">CBS 119687</strain>
    </source>
</reference>
<feature type="region of interest" description="Disordered" evidence="1">
    <location>
        <begin position="174"/>
        <end position="220"/>
    </location>
</feature>
<accession>A0A6A6A9K2</accession>
<evidence type="ECO:0000256" key="1">
    <source>
        <dbReference type="SAM" id="MobiDB-lite"/>
    </source>
</evidence>
<evidence type="ECO:0000313" key="2">
    <source>
        <dbReference type="EMBL" id="KAF2127784.1"/>
    </source>
</evidence>
<gene>
    <name evidence="2" type="ORF">P153DRAFT_432841</name>
</gene>
<protein>
    <submittedName>
        <fullName evidence="2">Uncharacterized protein</fullName>
    </submittedName>
</protein>
<organism evidence="2 3">
    <name type="scientific">Dothidotthia symphoricarpi CBS 119687</name>
    <dbReference type="NCBI Taxonomy" id="1392245"/>
    <lineage>
        <taxon>Eukaryota</taxon>
        <taxon>Fungi</taxon>
        <taxon>Dikarya</taxon>
        <taxon>Ascomycota</taxon>
        <taxon>Pezizomycotina</taxon>
        <taxon>Dothideomycetes</taxon>
        <taxon>Pleosporomycetidae</taxon>
        <taxon>Pleosporales</taxon>
        <taxon>Dothidotthiaceae</taxon>
        <taxon>Dothidotthia</taxon>
    </lineage>
</organism>
<dbReference type="EMBL" id="ML977510">
    <property type="protein sequence ID" value="KAF2127784.1"/>
    <property type="molecule type" value="Genomic_DNA"/>
</dbReference>
<dbReference type="Proteomes" id="UP000799771">
    <property type="component" value="Unassembled WGS sequence"/>
</dbReference>
<dbReference type="AlphaFoldDB" id="A0A6A6A9K2"/>
<name>A0A6A6A9K2_9PLEO</name>
<keyword evidence="3" id="KW-1185">Reference proteome</keyword>
<dbReference type="RefSeq" id="XP_033522173.1">
    <property type="nucleotide sequence ID" value="XM_033672993.1"/>
</dbReference>